<evidence type="ECO:0000256" key="5">
    <source>
        <dbReference type="ARBA" id="ARBA00022989"/>
    </source>
</evidence>
<dbReference type="Proteomes" id="UP000285575">
    <property type="component" value="Unassembled WGS sequence"/>
</dbReference>
<feature type="transmembrane region" description="Helical" evidence="8">
    <location>
        <begin position="6"/>
        <end position="24"/>
    </location>
</feature>
<dbReference type="EMBL" id="SACR01000007">
    <property type="protein sequence ID" value="RVU43433.1"/>
    <property type="molecule type" value="Genomic_DNA"/>
</dbReference>
<evidence type="ECO:0000256" key="2">
    <source>
        <dbReference type="ARBA" id="ARBA00022475"/>
    </source>
</evidence>
<feature type="transmembrane region" description="Helical" evidence="8">
    <location>
        <begin position="162"/>
        <end position="181"/>
    </location>
</feature>
<keyword evidence="2" id="KW-1003">Cell membrane</keyword>
<dbReference type="AlphaFoldDB" id="A0A437R9L7"/>
<evidence type="ECO:0000256" key="4">
    <source>
        <dbReference type="ARBA" id="ARBA00022692"/>
    </source>
</evidence>
<dbReference type="PANTHER" id="PTHR22926:SF3">
    <property type="entry name" value="UNDECAPRENYL-PHOSPHATE ALPHA-N-ACETYLGLUCOSAMINYL 1-PHOSPHATE TRANSFERASE"/>
    <property type="match status" value="1"/>
</dbReference>
<evidence type="ECO:0000256" key="3">
    <source>
        <dbReference type="ARBA" id="ARBA00022679"/>
    </source>
</evidence>
<keyword evidence="6 8" id="KW-0472">Membrane</keyword>
<protein>
    <submittedName>
        <fullName evidence="9">Glycosyltransferase family 4 protein</fullName>
    </submittedName>
</protein>
<feature type="transmembrane region" description="Helical" evidence="8">
    <location>
        <begin position="50"/>
        <end position="70"/>
    </location>
</feature>
<name>A0A437R9L7_9BURK</name>
<organism evidence="9 10">
    <name type="scientific">Rubrivivax rivuli</name>
    <dbReference type="NCBI Taxonomy" id="1862385"/>
    <lineage>
        <taxon>Bacteria</taxon>
        <taxon>Pseudomonadati</taxon>
        <taxon>Pseudomonadota</taxon>
        <taxon>Betaproteobacteria</taxon>
        <taxon>Burkholderiales</taxon>
        <taxon>Sphaerotilaceae</taxon>
        <taxon>Rubrivivax</taxon>
    </lineage>
</organism>
<feature type="binding site" evidence="7">
    <location>
        <position position="154"/>
    </location>
    <ligand>
        <name>Mg(2+)</name>
        <dbReference type="ChEBI" id="CHEBI:18420"/>
    </ligand>
</feature>
<dbReference type="GO" id="GO:0071555">
    <property type="term" value="P:cell wall organization"/>
    <property type="evidence" value="ECO:0007669"/>
    <property type="project" value="TreeGrafter"/>
</dbReference>
<sequence>MTAWVVGAATLGPLALAWLLTAWVRRYALASALLDHPNERSSHTVATPRGGGVAIVVACLAATAALAAAGWLEARLATAAIAAGGLVATLGFLDDRYNVAARWRFLGHAAAAAWVVYSLQRIPSVAVAGLPLDLPVLGPLLAGILIVWMINLFNFMDGIDGIASVEAASVALGGALVWWLAGDGSGWLLALVFAFCVLGFLAWNFPPAKIFMGDAGSGFLGLMVALLALWCGQSTPHLFWAWFILTGCFMVDATTTLVRRVLAGERFYQAHRNHAYQYASRRHRTHKGVTLAFGFINVAWLLPWAVAVAMQLVDGALATALAFAPLLGLALYYKAGNRAAQAD</sequence>
<dbReference type="Pfam" id="PF00953">
    <property type="entry name" value="Glycos_transf_4"/>
    <property type="match status" value="1"/>
</dbReference>
<keyword evidence="5 8" id="KW-1133">Transmembrane helix</keyword>
<evidence type="ECO:0000256" key="8">
    <source>
        <dbReference type="SAM" id="Phobius"/>
    </source>
</evidence>
<reference evidence="9 10" key="1">
    <citation type="submission" date="2019-01" db="EMBL/GenBank/DDBJ databases">
        <authorList>
            <person name="Chen W.-M."/>
        </authorList>
    </citation>
    <scope>NUCLEOTIDE SEQUENCE [LARGE SCALE GENOMIC DNA]</scope>
    <source>
        <strain evidence="9 10">KYPY4</strain>
    </source>
</reference>
<feature type="transmembrane region" description="Helical" evidence="8">
    <location>
        <begin position="215"/>
        <end position="233"/>
    </location>
</feature>
<keyword evidence="7" id="KW-0479">Metal-binding</keyword>
<feature type="transmembrane region" description="Helical" evidence="8">
    <location>
        <begin position="187"/>
        <end position="203"/>
    </location>
</feature>
<evidence type="ECO:0000256" key="1">
    <source>
        <dbReference type="ARBA" id="ARBA00004651"/>
    </source>
</evidence>
<feature type="transmembrane region" description="Helical" evidence="8">
    <location>
        <begin position="289"/>
        <end position="310"/>
    </location>
</feature>
<proteinExistence type="predicted"/>
<gene>
    <name evidence="9" type="ORF">EOE66_21080</name>
</gene>
<evidence type="ECO:0000313" key="9">
    <source>
        <dbReference type="EMBL" id="RVU43433.1"/>
    </source>
</evidence>
<evidence type="ECO:0000256" key="6">
    <source>
        <dbReference type="ARBA" id="ARBA00023136"/>
    </source>
</evidence>
<feature type="transmembrane region" description="Helical" evidence="8">
    <location>
        <begin position="316"/>
        <end position="333"/>
    </location>
</feature>
<evidence type="ECO:0000313" key="10">
    <source>
        <dbReference type="Proteomes" id="UP000285575"/>
    </source>
</evidence>
<keyword evidence="10" id="KW-1185">Reference proteome</keyword>
<dbReference type="InterPro" id="IPR000715">
    <property type="entry name" value="Glycosyl_transferase_4"/>
</dbReference>
<feature type="transmembrane region" description="Helical" evidence="8">
    <location>
        <begin position="239"/>
        <end position="258"/>
    </location>
</feature>
<dbReference type="CDD" id="cd06854">
    <property type="entry name" value="GT_WbpL_WbcO_like"/>
    <property type="match status" value="1"/>
</dbReference>
<accession>A0A437R9L7</accession>
<dbReference type="GO" id="GO:0044038">
    <property type="term" value="P:cell wall macromolecule biosynthetic process"/>
    <property type="evidence" value="ECO:0007669"/>
    <property type="project" value="TreeGrafter"/>
</dbReference>
<feature type="transmembrane region" description="Helical" evidence="8">
    <location>
        <begin position="76"/>
        <end position="93"/>
    </location>
</feature>
<comment type="cofactor">
    <cofactor evidence="7">
        <name>Mg(2+)</name>
        <dbReference type="ChEBI" id="CHEBI:18420"/>
    </cofactor>
</comment>
<comment type="subcellular location">
    <subcellularLocation>
        <location evidence="1">Cell membrane</location>
        <topology evidence="1">Multi-pass membrane protein</topology>
    </subcellularLocation>
</comment>
<comment type="caution">
    <text evidence="9">The sequence shown here is derived from an EMBL/GenBank/DDBJ whole genome shotgun (WGS) entry which is preliminary data.</text>
</comment>
<feature type="binding site" evidence="7">
    <location>
        <position position="214"/>
    </location>
    <ligand>
        <name>Mg(2+)</name>
        <dbReference type="ChEBI" id="CHEBI:18420"/>
    </ligand>
</feature>
<keyword evidence="3 9" id="KW-0808">Transferase</keyword>
<dbReference type="RefSeq" id="WP_128230717.1">
    <property type="nucleotide sequence ID" value="NZ_SACR01000007.1"/>
</dbReference>
<dbReference type="GO" id="GO:0016780">
    <property type="term" value="F:phosphotransferase activity, for other substituted phosphate groups"/>
    <property type="evidence" value="ECO:0007669"/>
    <property type="project" value="InterPro"/>
</dbReference>
<feature type="transmembrane region" description="Helical" evidence="8">
    <location>
        <begin position="105"/>
        <end position="122"/>
    </location>
</feature>
<evidence type="ECO:0000256" key="7">
    <source>
        <dbReference type="PIRSR" id="PIRSR600715-1"/>
    </source>
</evidence>
<dbReference type="GO" id="GO:0005886">
    <property type="term" value="C:plasma membrane"/>
    <property type="evidence" value="ECO:0007669"/>
    <property type="project" value="UniProtKB-SubCell"/>
</dbReference>
<dbReference type="OrthoDB" id="9783652at2"/>
<dbReference type="PANTHER" id="PTHR22926">
    <property type="entry name" value="PHOSPHO-N-ACETYLMURAMOYL-PENTAPEPTIDE-TRANSFERASE"/>
    <property type="match status" value="1"/>
</dbReference>
<keyword evidence="7" id="KW-0460">Magnesium</keyword>
<keyword evidence="4 8" id="KW-0812">Transmembrane</keyword>
<feature type="transmembrane region" description="Helical" evidence="8">
    <location>
        <begin position="134"/>
        <end position="155"/>
    </location>
</feature>
<dbReference type="GO" id="GO:0046872">
    <property type="term" value="F:metal ion binding"/>
    <property type="evidence" value="ECO:0007669"/>
    <property type="project" value="UniProtKB-KW"/>
</dbReference>
<dbReference type="GO" id="GO:0009103">
    <property type="term" value="P:lipopolysaccharide biosynthetic process"/>
    <property type="evidence" value="ECO:0007669"/>
    <property type="project" value="TreeGrafter"/>
</dbReference>